<keyword evidence="3" id="KW-1185">Reference proteome</keyword>
<protein>
    <submittedName>
        <fullName evidence="2">Uncharacterized protein</fullName>
    </submittedName>
</protein>
<evidence type="ECO:0000256" key="1">
    <source>
        <dbReference type="SAM" id="MobiDB-lite"/>
    </source>
</evidence>
<evidence type="ECO:0000313" key="2">
    <source>
        <dbReference type="EMBL" id="KAF7278352.1"/>
    </source>
</evidence>
<organism evidence="2 3">
    <name type="scientific">Rhynchophorus ferrugineus</name>
    <name type="common">Red palm weevil</name>
    <name type="synonym">Curculio ferrugineus</name>
    <dbReference type="NCBI Taxonomy" id="354439"/>
    <lineage>
        <taxon>Eukaryota</taxon>
        <taxon>Metazoa</taxon>
        <taxon>Ecdysozoa</taxon>
        <taxon>Arthropoda</taxon>
        <taxon>Hexapoda</taxon>
        <taxon>Insecta</taxon>
        <taxon>Pterygota</taxon>
        <taxon>Neoptera</taxon>
        <taxon>Endopterygota</taxon>
        <taxon>Coleoptera</taxon>
        <taxon>Polyphaga</taxon>
        <taxon>Cucujiformia</taxon>
        <taxon>Curculionidae</taxon>
        <taxon>Dryophthorinae</taxon>
        <taxon>Rhynchophorus</taxon>
    </lineage>
</organism>
<evidence type="ECO:0000313" key="3">
    <source>
        <dbReference type="Proteomes" id="UP000625711"/>
    </source>
</evidence>
<dbReference type="EMBL" id="JAACXV010000402">
    <property type="protein sequence ID" value="KAF7278352.1"/>
    <property type="molecule type" value="Genomic_DNA"/>
</dbReference>
<accession>A0A834IQX3</accession>
<gene>
    <name evidence="2" type="ORF">GWI33_008485</name>
</gene>
<comment type="caution">
    <text evidence="2">The sequence shown here is derived from an EMBL/GenBank/DDBJ whole genome shotgun (WGS) entry which is preliminary data.</text>
</comment>
<reference evidence="2" key="1">
    <citation type="submission" date="2020-08" db="EMBL/GenBank/DDBJ databases">
        <title>Genome sequencing and assembly of the red palm weevil Rhynchophorus ferrugineus.</title>
        <authorList>
            <person name="Dias G.B."/>
            <person name="Bergman C.M."/>
            <person name="Manee M."/>
        </authorList>
    </citation>
    <scope>NUCLEOTIDE SEQUENCE</scope>
    <source>
        <strain evidence="2">AA-2017</strain>
        <tissue evidence="2">Whole larva</tissue>
    </source>
</reference>
<proteinExistence type="predicted"/>
<feature type="region of interest" description="Disordered" evidence="1">
    <location>
        <begin position="29"/>
        <end position="53"/>
    </location>
</feature>
<dbReference type="AlphaFoldDB" id="A0A834IQX3"/>
<sequence>MPGLTGIYEIVKGHVPVPRKAEPNVACRTNQPSALTNDTMTQRASRRNRMTSHNDRLILRLRLRTHKRFGNEDPAAACLLISLQSRELMCKYVGLMRIH</sequence>
<dbReference type="Proteomes" id="UP000625711">
    <property type="component" value="Unassembled WGS sequence"/>
</dbReference>
<name>A0A834IQX3_RHYFE</name>
<feature type="compositionally biased region" description="Polar residues" evidence="1">
    <location>
        <begin position="29"/>
        <end position="43"/>
    </location>
</feature>